<accession>A0A919V726</accession>
<organism evidence="2 3">
    <name type="scientific">Sinosporangium siamense</name>
    <dbReference type="NCBI Taxonomy" id="1367973"/>
    <lineage>
        <taxon>Bacteria</taxon>
        <taxon>Bacillati</taxon>
        <taxon>Actinomycetota</taxon>
        <taxon>Actinomycetes</taxon>
        <taxon>Streptosporangiales</taxon>
        <taxon>Streptosporangiaceae</taxon>
        <taxon>Sinosporangium</taxon>
    </lineage>
</organism>
<comment type="caution">
    <text evidence="2">The sequence shown here is derived from an EMBL/GenBank/DDBJ whole genome shotgun (WGS) entry which is preliminary data.</text>
</comment>
<gene>
    <name evidence="2" type="ORF">Ssi02_28720</name>
</gene>
<feature type="domain" description="Putative restriction endonuclease" evidence="1">
    <location>
        <begin position="24"/>
        <end position="180"/>
    </location>
</feature>
<name>A0A919V726_9ACTN</name>
<dbReference type="InterPro" id="IPR012296">
    <property type="entry name" value="Nuclease_put_TT1808"/>
</dbReference>
<evidence type="ECO:0000313" key="2">
    <source>
        <dbReference type="EMBL" id="GII92641.1"/>
    </source>
</evidence>
<keyword evidence="3" id="KW-1185">Reference proteome</keyword>
<dbReference type="PANTHER" id="PTHR35400:SF3">
    <property type="entry name" value="SLL1072 PROTEIN"/>
    <property type="match status" value="1"/>
</dbReference>
<dbReference type="SUPFAM" id="SSF52980">
    <property type="entry name" value="Restriction endonuclease-like"/>
    <property type="match status" value="1"/>
</dbReference>
<dbReference type="EMBL" id="BOOW01000018">
    <property type="protein sequence ID" value="GII92641.1"/>
    <property type="molecule type" value="Genomic_DNA"/>
</dbReference>
<evidence type="ECO:0000313" key="3">
    <source>
        <dbReference type="Proteomes" id="UP000606172"/>
    </source>
</evidence>
<dbReference type="CDD" id="cd06260">
    <property type="entry name" value="DUF820-like"/>
    <property type="match status" value="1"/>
</dbReference>
<dbReference type="Proteomes" id="UP000606172">
    <property type="component" value="Unassembled WGS sequence"/>
</dbReference>
<dbReference type="InterPro" id="IPR008538">
    <property type="entry name" value="Uma2"/>
</dbReference>
<dbReference type="AlphaFoldDB" id="A0A919V726"/>
<dbReference type="InterPro" id="IPR011335">
    <property type="entry name" value="Restrct_endonuc-II-like"/>
</dbReference>
<sequence length="198" mass="22141">MDLLVDTQEAADRSRSTATAEPLDTYLALCAQHEKQRVEIIDGRVVTNPVPSIDHNRIVYRLQRQLAGRAEEEGWELLSESKIFFAAQLDRYEPDLIAIPENASLWDANHVHAEEILLAVEVVSPSSRETDHTVKPQTYSIAGIPLCLLIHPLPRQARLLSRPSGTGYTHEVKIDLGHPLDLPTPWKTTIDTAKLITS</sequence>
<dbReference type="RefSeq" id="WP_204025608.1">
    <property type="nucleotide sequence ID" value="NZ_BOOW01000018.1"/>
</dbReference>
<protein>
    <recommendedName>
        <fullName evidence="1">Putative restriction endonuclease domain-containing protein</fullName>
    </recommendedName>
</protein>
<dbReference type="PANTHER" id="PTHR35400">
    <property type="entry name" value="SLR1083 PROTEIN"/>
    <property type="match status" value="1"/>
</dbReference>
<dbReference type="Gene3D" id="3.90.1570.10">
    <property type="entry name" value="tt1808, chain A"/>
    <property type="match status" value="1"/>
</dbReference>
<reference evidence="2" key="1">
    <citation type="submission" date="2021-01" db="EMBL/GenBank/DDBJ databases">
        <title>Whole genome shotgun sequence of Sinosporangium siamense NBRC 109515.</title>
        <authorList>
            <person name="Komaki H."/>
            <person name="Tamura T."/>
        </authorList>
    </citation>
    <scope>NUCLEOTIDE SEQUENCE</scope>
    <source>
        <strain evidence="2">NBRC 109515</strain>
    </source>
</reference>
<evidence type="ECO:0000259" key="1">
    <source>
        <dbReference type="Pfam" id="PF05685"/>
    </source>
</evidence>
<proteinExistence type="predicted"/>
<dbReference type="Pfam" id="PF05685">
    <property type="entry name" value="Uma2"/>
    <property type="match status" value="1"/>
</dbReference>